<dbReference type="InterPro" id="IPR000644">
    <property type="entry name" value="CBS_dom"/>
</dbReference>
<evidence type="ECO:0000313" key="4">
    <source>
        <dbReference type="EMBL" id="QWT48520.1"/>
    </source>
</evidence>
<feature type="domain" description="CBS" evidence="3">
    <location>
        <begin position="75"/>
        <end position="130"/>
    </location>
</feature>
<reference evidence="4" key="1">
    <citation type="submission" date="2020-11" db="EMBL/GenBank/DDBJ databases">
        <title>Azospira inquinata sp. nov.</title>
        <authorList>
            <person name="Moe W.M."/>
            <person name="Mikes M.C."/>
        </authorList>
    </citation>
    <scope>NUCLEOTIDE SEQUENCE</scope>
    <source>
        <strain evidence="4">Azo-3</strain>
    </source>
</reference>
<dbReference type="SMART" id="SM00116">
    <property type="entry name" value="CBS"/>
    <property type="match status" value="2"/>
</dbReference>
<dbReference type="EMBL" id="CP064782">
    <property type="protein sequence ID" value="QWT48520.1"/>
    <property type="molecule type" value="Genomic_DNA"/>
</dbReference>
<organism evidence="4 5">
    <name type="scientific">Azospira inquinata</name>
    <dbReference type="NCBI Taxonomy" id="2785627"/>
    <lineage>
        <taxon>Bacteria</taxon>
        <taxon>Pseudomonadati</taxon>
        <taxon>Pseudomonadota</taxon>
        <taxon>Betaproteobacteria</taxon>
        <taxon>Rhodocyclales</taxon>
        <taxon>Rhodocyclaceae</taxon>
        <taxon>Azospira</taxon>
    </lineage>
</organism>
<dbReference type="PANTHER" id="PTHR43080:SF2">
    <property type="entry name" value="CBS DOMAIN-CONTAINING PROTEIN"/>
    <property type="match status" value="1"/>
</dbReference>
<feature type="domain" description="CBS" evidence="3">
    <location>
        <begin position="8"/>
        <end position="69"/>
    </location>
</feature>
<dbReference type="PROSITE" id="PS51371">
    <property type="entry name" value="CBS"/>
    <property type="match status" value="2"/>
</dbReference>
<sequence length="149" mass="16676">MQVREILRIKGKVLFTTTPDHCLADAVAAMAENDVGSLAVMGEGKMQGLLTFREVLKAVDESKGNIAAMRVEEVMMRNPMTAHPSMETNEVRRLLLANHQRYVPVMDGTTLMGVLSLMDVAKSVLEDQTFENEMLKTYIKHWPAEERVG</sequence>
<dbReference type="KEGG" id="aiq:Azoinq_11760"/>
<gene>
    <name evidence="4" type="ORF">Azoinq_11760</name>
</gene>
<dbReference type="InterPro" id="IPR051257">
    <property type="entry name" value="Diverse_CBS-Domain"/>
</dbReference>
<keyword evidence="1 2" id="KW-0129">CBS domain</keyword>
<evidence type="ECO:0000256" key="1">
    <source>
        <dbReference type="ARBA" id="ARBA00023122"/>
    </source>
</evidence>
<dbReference type="Pfam" id="PF00571">
    <property type="entry name" value="CBS"/>
    <property type="match status" value="2"/>
</dbReference>
<protein>
    <submittedName>
        <fullName evidence="4">CBS domain-containing protein</fullName>
    </submittedName>
</protein>
<name>A0A975SLH2_9RHOO</name>
<evidence type="ECO:0000256" key="2">
    <source>
        <dbReference type="PROSITE-ProRule" id="PRU00703"/>
    </source>
</evidence>
<dbReference type="Proteomes" id="UP000683428">
    <property type="component" value="Chromosome"/>
</dbReference>
<keyword evidence="5" id="KW-1185">Reference proteome</keyword>
<dbReference type="AlphaFoldDB" id="A0A975SLH2"/>
<evidence type="ECO:0000259" key="3">
    <source>
        <dbReference type="PROSITE" id="PS51371"/>
    </source>
</evidence>
<accession>A0A975SLH2</accession>
<dbReference type="RefSeq" id="WP_216128855.1">
    <property type="nucleotide sequence ID" value="NZ_CP064782.1"/>
</dbReference>
<proteinExistence type="predicted"/>
<dbReference type="PANTHER" id="PTHR43080">
    <property type="entry name" value="CBS DOMAIN-CONTAINING PROTEIN CBSX3, MITOCHONDRIAL"/>
    <property type="match status" value="1"/>
</dbReference>
<evidence type="ECO:0000313" key="5">
    <source>
        <dbReference type="Proteomes" id="UP000683428"/>
    </source>
</evidence>